<name>A0ACC0BH73_CATRO</name>
<proteinExistence type="predicted"/>
<gene>
    <name evidence="1" type="ORF">M9H77_12363</name>
</gene>
<protein>
    <submittedName>
        <fullName evidence="1">Uncharacterized protein</fullName>
    </submittedName>
</protein>
<sequence>MGMACFGFGAFHVMGLCGKVQPVNPAWGIKGFDSFVPGRIASHHIVVGTFGNNPVKGGLLRAGSIDNKDGIGVGWLRHPIFRDKEGHGDGIVRADVPFSKGKIKSTLKSDGLVQSSILNLAFFVMIRTKRRVHPRNFILKVKAEVRRSPRAMDTSSITRVDPRTSTVL</sequence>
<dbReference type="EMBL" id="CM044703">
    <property type="protein sequence ID" value="KAI5671999.1"/>
    <property type="molecule type" value="Genomic_DNA"/>
</dbReference>
<accession>A0ACC0BH73</accession>
<comment type="caution">
    <text evidence="1">The sequence shown here is derived from an EMBL/GenBank/DDBJ whole genome shotgun (WGS) entry which is preliminary data.</text>
</comment>
<evidence type="ECO:0000313" key="1">
    <source>
        <dbReference type="EMBL" id="KAI5671999.1"/>
    </source>
</evidence>
<organism evidence="1 2">
    <name type="scientific">Catharanthus roseus</name>
    <name type="common">Madagascar periwinkle</name>
    <name type="synonym">Vinca rosea</name>
    <dbReference type="NCBI Taxonomy" id="4058"/>
    <lineage>
        <taxon>Eukaryota</taxon>
        <taxon>Viridiplantae</taxon>
        <taxon>Streptophyta</taxon>
        <taxon>Embryophyta</taxon>
        <taxon>Tracheophyta</taxon>
        <taxon>Spermatophyta</taxon>
        <taxon>Magnoliopsida</taxon>
        <taxon>eudicotyledons</taxon>
        <taxon>Gunneridae</taxon>
        <taxon>Pentapetalae</taxon>
        <taxon>asterids</taxon>
        <taxon>lamiids</taxon>
        <taxon>Gentianales</taxon>
        <taxon>Apocynaceae</taxon>
        <taxon>Rauvolfioideae</taxon>
        <taxon>Vinceae</taxon>
        <taxon>Catharanthinae</taxon>
        <taxon>Catharanthus</taxon>
    </lineage>
</organism>
<evidence type="ECO:0000313" key="2">
    <source>
        <dbReference type="Proteomes" id="UP001060085"/>
    </source>
</evidence>
<keyword evidence="2" id="KW-1185">Reference proteome</keyword>
<reference evidence="2" key="1">
    <citation type="journal article" date="2023" name="Nat. Plants">
        <title>Single-cell RNA sequencing provides a high-resolution roadmap for understanding the multicellular compartmentation of specialized metabolism.</title>
        <authorList>
            <person name="Sun S."/>
            <person name="Shen X."/>
            <person name="Li Y."/>
            <person name="Li Y."/>
            <person name="Wang S."/>
            <person name="Li R."/>
            <person name="Zhang H."/>
            <person name="Shen G."/>
            <person name="Guo B."/>
            <person name="Wei J."/>
            <person name="Xu J."/>
            <person name="St-Pierre B."/>
            <person name="Chen S."/>
            <person name="Sun C."/>
        </authorList>
    </citation>
    <scope>NUCLEOTIDE SEQUENCE [LARGE SCALE GENOMIC DNA]</scope>
</reference>
<dbReference type="Proteomes" id="UP001060085">
    <property type="component" value="Linkage Group LG03"/>
</dbReference>